<organism evidence="1 2">
    <name type="scientific">Bellilinea caldifistulae</name>
    <dbReference type="NCBI Taxonomy" id="360411"/>
    <lineage>
        <taxon>Bacteria</taxon>
        <taxon>Bacillati</taxon>
        <taxon>Chloroflexota</taxon>
        <taxon>Anaerolineae</taxon>
        <taxon>Anaerolineales</taxon>
        <taxon>Anaerolineaceae</taxon>
        <taxon>Bellilinea</taxon>
    </lineage>
</organism>
<evidence type="ECO:0008006" key="3">
    <source>
        <dbReference type="Google" id="ProtNLM"/>
    </source>
</evidence>
<dbReference type="Gene3D" id="3.30.420.60">
    <property type="entry name" value="eRF1 domain 2"/>
    <property type="match status" value="1"/>
</dbReference>
<reference evidence="1 2" key="1">
    <citation type="submission" date="2015-07" db="EMBL/GenBank/DDBJ databases">
        <title>Draft genome of Bellilinea caldifistulae DSM 17877.</title>
        <authorList>
            <person name="Hemp J."/>
            <person name="Ward L.M."/>
            <person name="Pace L.A."/>
            <person name="Fischer W.W."/>
        </authorList>
    </citation>
    <scope>NUCLEOTIDE SEQUENCE [LARGE SCALE GENOMIC DNA]</scope>
    <source>
        <strain evidence="1 2">GOMI-1</strain>
    </source>
</reference>
<dbReference type="InterPro" id="IPR041202">
    <property type="entry name" value="BaeRF_family10"/>
</dbReference>
<dbReference type="STRING" id="360411.AC812_08710"/>
<protein>
    <recommendedName>
        <fullName evidence="3">eRF1 domain-containing protein</fullName>
    </recommendedName>
</protein>
<dbReference type="InterPro" id="IPR029064">
    <property type="entry name" value="Ribosomal_eL30-like_sf"/>
</dbReference>
<evidence type="ECO:0000313" key="1">
    <source>
        <dbReference type="EMBL" id="KPL75360.1"/>
    </source>
</evidence>
<keyword evidence="2" id="KW-1185">Reference proteome</keyword>
<gene>
    <name evidence="1" type="ORF">AC812_08710</name>
</gene>
<dbReference type="InterPro" id="IPR042226">
    <property type="entry name" value="eFR1_2_sf"/>
</dbReference>
<dbReference type="Pfam" id="PF18854">
    <property type="entry name" value="baeRF_family10"/>
    <property type="match status" value="1"/>
</dbReference>
<name>A0A0P6X2T4_9CHLR</name>
<dbReference type="RefSeq" id="WP_061913942.1">
    <property type="nucleotide sequence ID" value="NZ_DF967971.1"/>
</dbReference>
<dbReference type="EMBL" id="LGHJ01000014">
    <property type="protein sequence ID" value="KPL75360.1"/>
    <property type="molecule type" value="Genomic_DNA"/>
</dbReference>
<accession>A0A0P6X2T4</accession>
<sequence>MLAERELRELLQFVSPDPVLSVYLNTDPSAGNSDAYRLRLRNLLKGVNLPDDVAAIENYFQWEYDWSGRGVVLFSCAPQKFFRVYPLAIPVPDVVHVSDRPSVRVLADLLDSYGGYGVVLVDKQGARLFFFHLGELREQEGVVGEAVKRVKRGGASTVPGALGGIAGRTRHMEEVVERNMKESVEFAVEFFEANRVRRILLGGSDENVAQFRSLLPKAWQSLVVGHFPMNMNAGHAEVLAKAMEIGQKAEQRREELLIEDLITRAAKNSGAVTGLDATLEAVSGDRVSTLVVAQGYQQPAYRCTNCGYLTAKIMTTCPVCGGEVREIPDAVDFAISRTMRAGGDVEVIHASDQLIKAGQIGAFLRY</sequence>
<dbReference type="OrthoDB" id="5241360at2"/>
<dbReference type="Proteomes" id="UP000050514">
    <property type="component" value="Unassembled WGS sequence"/>
</dbReference>
<dbReference type="AlphaFoldDB" id="A0A0P6X2T4"/>
<comment type="caution">
    <text evidence="1">The sequence shown here is derived from an EMBL/GenBank/DDBJ whole genome shotgun (WGS) entry which is preliminary data.</text>
</comment>
<proteinExistence type="predicted"/>
<evidence type="ECO:0000313" key="2">
    <source>
        <dbReference type="Proteomes" id="UP000050514"/>
    </source>
</evidence>
<dbReference type="Gene3D" id="3.30.1330.30">
    <property type="match status" value="1"/>
</dbReference>